<evidence type="ECO:0000313" key="2">
    <source>
        <dbReference type="EMBL" id="RLK10297.1"/>
    </source>
</evidence>
<feature type="region of interest" description="Disordered" evidence="1">
    <location>
        <begin position="1"/>
        <end position="33"/>
    </location>
</feature>
<name>A0A497ZQQ9_9RHOB</name>
<accession>A0A497ZQQ9</accession>
<dbReference type="EMBL" id="RCCT01000001">
    <property type="protein sequence ID" value="RLK10297.1"/>
    <property type="molecule type" value="Genomic_DNA"/>
</dbReference>
<dbReference type="AlphaFoldDB" id="A0A497ZQQ9"/>
<dbReference type="Proteomes" id="UP000271700">
    <property type="component" value="Unassembled WGS sequence"/>
</dbReference>
<reference evidence="2 3" key="1">
    <citation type="submission" date="2018-10" db="EMBL/GenBank/DDBJ databases">
        <title>Genomic Encyclopedia of Archaeal and Bacterial Type Strains, Phase II (KMG-II): from individual species to whole genera.</title>
        <authorList>
            <person name="Goeker M."/>
        </authorList>
    </citation>
    <scope>NUCLEOTIDE SEQUENCE [LARGE SCALE GENOMIC DNA]</scope>
    <source>
        <strain evidence="2 3">DSM 29317</strain>
    </source>
</reference>
<comment type="caution">
    <text evidence="2">The sequence shown here is derived from an EMBL/GenBank/DDBJ whole genome shotgun (WGS) entry which is preliminary data.</text>
</comment>
<proteinExistence type="predicted"/>
<gene>
    <name evidence="2" type="ORF">CLV75_0266</name>
</gene>
<organism evidence="2 3">
    <name type="scientific">Ruegeria conchae</name>
    <dbReference type="NCBI Taxonomy" id="981384"/>
    <lineage>
        <taxon>Bacteria</taxon>
        <taxon>Pseudomonadati</taxon>
        <taxon>Pseudomonadota</taxon>
        <taxon>Alphaproteobacteria</taxon>
        <taxon>Rhodobacterales</taxon>
        <taxon>Roseobacteraceae</taxon>
        <taxon>Ruegeria</taxon>
    </lineage>
</organism>
<dbReference type="STRING" id="981384.GCA_000192475_02937"/>
<evidence type="ECO:0000256" key="1">
    <source>
        <dbReference type="SAM" id="MobiDB-lite"/>
    </source>
</evidence>
<keyword evidence="3" id="KW-1185">Reference proteome</keyword>
<evidence type="ECO:0000313" key="3">
    <source>
        <dbReference type="Proteomes" id="UP000271700"/>
    </source>
</evidence>
<dbReference type="RefSeq" id="WP_010439437.1">
    <property type="nucleotide sequence ID" value="NZ_AEYW01000006.1"/>
</dbReference>
<dbReference type="OrthoDB" id="9908279at2"/>
<sequence length="159" mass="18037">MSAAPMGRNKGGNRVTKLDRDTSKKNVALSKAKQRDALAAKNFVKHQKQVKKDLEQLIKLRRSIEEMLKKLKEDRQLDQRFLNQVTKKVKSLKDFSTFIKASEREHSVGVQQPKMYTAIVRDAGKVPKINTVNTMGDLTIILAMTIVILKRILALKPAK</sequence>
<protein>
    <submittedName>
        <fullName evidence="2">Uncharacterized protein</fullName>
    </submittedName>
</protein>